<sequence length="240" mass="25745">MHLSPRSSIADMRSIRRELHQQRRSKPLAPTGSVAKTLSASRHSSSDGSVRGPCPRPPHRAAPSSTIRHFRGPTVTDASPPRRPRASSRCSPTSPPPPRSAPSSASSSHGSTPGVPAHLKPGTVVCVRTRTTTLKTGQVLVLWLKATIVSSSPDGSGYGVVYDGNWPRDDPKSTVYIAPHQVRVFNPSPSPTTPPLSLPPPTATVATTTRKKERPRPTTAGKSLRLMRSLFPEMEFPARA</sequence>
<dbReference type="InterPro" id="IPR021470">
    <property type="entry name" value="DUF3123"/>
</dbReference>
<dbReference type="FunCoup" id="A0A804MGQ5">
    <property type="interactions" value="1151"/>
</dbReference>
<feature type="region of interest" description="Disordered" evidence="1">
    <location>
        <begin position="1"/>
        <end position="120"/>
    </location>
</feature>
<dbReference type="Pfam" id="PF11321">
    <property type="entry name" value="DUF3123"/>
    <property type="match status" value="1"/>
</dbReference>
<name>A0A804MGQ5_MAIZE</name>
<accession>A0A804MGQ5</accession>
<dbReference type="AlphaFoldDB" id="A0A804MGQ5"/>
<evidence type="ECO:0000256" key="1">
    <source>
        <dbReference type="SAM" id="MobiDB-lite"/>
    </source>
</evidence>
<reference evidence="3" key="1">
    <citation type="submission" date="2015-12" db="EMBL/GenBank/DDBJ databases">
        <title>Update maize B73 reference genome by single molecule sequencing technologies.</title>
        <authorList>
            <consortium name="Maize Genome Sequencing Project"/>
            <person name="Ware D."/>
        </authorList>
    </citation>
    <scope>NUCLEOTIDE SEQUENCE [LARGE SCALE GENOMIC DNA]</scope>
    <source>
        <strain evidence="3">cv. B73</strain>
    </source>
</reference>
<dbReference type="Gramene" id="Zm00001eb084320_T001">
    <property type="protein sequence ID" value="Zm00001eb084320_P001"/>
    <property type="gene ID" value="Zm00001eb084320"/>
</dbReference>
<protein>
    <submittedName>
        <fullName evidence="2">Uncharacterized protein</fullName>
    </submittedName>
</protein>
<feature type="compositionally biased region" description="Polar residues" evidence="1">
    <location>
        <begin position="34"/>
        <end position="48"/>
    </location>
</feature>
<dbReference type="InParanoid" id="A0A804MGQ5"/>
<feature type="region of interest" description="Disordered" evidence="1">
    <location>
        <begin position="188"/>
        <end position="222"/>
    </location>
</feature>
<organism evidence="2 3">
    <name type="scientific">Zea mays</name>
    <name type="common">Maize</name>
    <dbReference type="NCBI Taxonomy" id="4577"/>
    <lineage>
        <taxon>Eukaryota</taxon>
        <taxon>Viridiplantae</taxon>
        <taxon>Streptophyta</taxon>
        <taxon>Embryophyta</taxon>
        <taxon>Tracheophyta</taxon>
        <taxon>Spermatophyta</taxon>
        <taxon>Magnoliopsida</taxon>
        <taxon>Liliopsida</taxon>
        <taxon>Poales</taxon>
        <taxon>Poaceae</taxon>
        <taxon>PACMAD clade</taxon>
        <taxon>Panicoideae</taxon>
        <taxon>Andropogonodae</taxon>
        <taxon>Andropogoneae</taxon>
        <taxon>Tripsacinae</taxon>
        <taxon>Zea</taxon>
    </lineage>
</organism>
<feature type="compositionally biased region" description="Pro residues" evidence="1">
    <location>
        <begin position="188"/>
        <end position="202"/>
    </location>
</feature>
<dbReference type="EnsemblPlants" id="Zm00001eb084320_T001">
    <property type="protein sequence ID" value="Zm00001eb084320_P001"/>
    <property type="gene ID" value="Zm00001eb084320"/>
</dbReference>
<evidence type="ECO:0000313" key="3">
    <source>
        <dbReference type="Proteomes" id="UP000007305"/>
    </source>
</evidence>
<dbReference type="Proteomes" id="UP000007305">
    <property type="component" value="Chromosome 2"/>
</dbReference>
<reference evidence="2" key="3">
    <citation type="submission" date="2021-05" db="UniProtKB">
        <authorList>
            <consortium name="EnsemblPlants"/>
        </authorList>
    </citation>
    <scope>IDENTIFICATION</scope>
    <source>
        <strain evidence="2">cv. B73</strain>
    </source>
</reference>
<keyword evidence="3" id="KW-1185">Reference proteome</keyword>
<proteinExistence type="predicted"/>
<evidence type="ECO:0000313" key="2">
    <source>
        <dbReference type="EnsemblPlants" id="Zm00001eb084320_P001"/>
    </source>
</evidence>
<reference evidence="2" key="2">
    <citation type="submission" date="2019-07" db="EMBL/GenBank/DDBJ databases">
        <authorList>
            <person name="Seetharam A."/>
            <person name="Woodhouse M."/>
            <person name="Cannon E."/>
        </authorList>
    </citation>
    <scope>NUCLEOTIDE SEQUENCE [LARGE SCALE GENOMIC DNA]</scope>
    <source>
        <strain evidence="2">cv. B73</strain>
    </source>
</reference>